<evidence type="ECO:0000313" key="1">
    <source>
        <dbReference type="EMBL" id="ASY11840.1"/>
    </source>
</evidence>
<evidence type="ECO:0008006" key="3">
    <source>
        <dbReference type="Google" id="ProtNLM"/>
    </source>
</evidence>
<dbReference type="Proteomes" id="UP000217216">
    <property type="component" value="Chromosome"/>
</dbReference>
<keyword evidence="2" id="KW-1185">Reference proteome</keyword>
<dbReference type="GeneID" id="300657006"/>
<dbReference type="EMBL" id="CP016770">
    <property type="protein sequence ID" value="ASY11840.1"/>
    <property type="molecule type" value="Genomic_DNA"/>
</dbReference>
<dbReference type="RefSeq" id="WP_095675998.1">
    <property type="nucleotide sequence ID" value="NZ_CP016770.1"/>
</dbReference>
<sequence>MTFTNSNKARSHVFIDESIDGSENHFNRYVISSVVVHSEIRAAKAAFDAAGFKNGFKSSKYGRPIRQGRLRTMSRWLETQDFECFAVAIKPIDRSAELTRQILLKEVFSFWSGRGYDRFFMDSRDHLESKNWKMNDRDTSSLTELISEGLVPRNSHISFHKDEEDFRFAIADFTAFIVRRHIGLEENQFLELIQKKVKIKDFSEKKRGR</sequence>
<accession>A0AAD0E5P8</accession>
<name>A0AAD0E5P8_9ACTN</name>
<gene>
    <name evidence="1" type="ORF">A1s21155_02430</name>
</gene>
<dbReference type="KEGG" id="plak:A1s21155_02430"/>
<evidence type="ECO:0000313" key="2">
    <source>
        <dbReference type="Proteomes" id="UP000217216"/>
    </source>
</evidence>
<organism evidence="1 2">
    <name type="scientific">Candidatus Planktophila dulcis</name>
    <dbReference type="NCBI Taxonomy" id="1884914"/>
    <lineage>
        <taxon>Bacteria</taxon>
        <taxon>Bacillati</taxon>
        <taxon>Actinomycetota</taxon>
        <taxon>Actinomycetes</taxon>
        <taxon>Candidatus Nanopelagicales</taxon>
        <taxon>Candidatus Nanopelagicaceae</taxon>
        <taxon>Candidatus Planktophila</taxon>
    </lineage>
</organism>
<reference evidence="1 2" key="1">
    <citation type="submission" date="2016-07" db="EMBL/GenBank/DDBJ databases">
        <title>High microdiversification within the ubiquitous acI lineage of Actinobacteria.</title>
        <authorList>
            <person name="Neuenschwander S.M."/>
            <person name="Salcher M."/>
            <person name="Ghai R."/>
            <person name="Pernthaler J."/>
        </authorList>
    </citation>
    <scope>NUCLEOTIDE SEQUENCE [LARGE SCALE GENOMIC DNA]</scope>
    <source>
        <strain evidence="1">MMS-21-155</strain>
    </source>
</reference>
<proteinExistence type="predicted"/>
<dbReference type="AlphaFoldDB" id="A0AAD0E5P8"/>
<protein>
    <recommendedName>
        <fullName evidence="3">DUF3800 domain-containing protein</fullName>
    </recommendedName>
</protein>